<dbReference type="KEGG" id="arac:E0W69_015790"/>
<gene>
    <name evidence="1" type="ORF">E0W69_015790</name>
</gene>
<keyword evidence="2" id="KW-1185">Reference proteome</keyword>
<dbReference type="RefSeq" id="WP_131331010.1">
    <property type="nucleotide sequence ID" value="NZ_CP044016.1"/>
</dbReference>
<dbReference type="EMBL" id="CP044016">
    <property type="protein sequence ID" value="QES90054.1"/>
    <property type="molecule type" value="Genomic_DNA"/>
</dbReference>
<accession>A0A5P2G2L5</accession>
<reference evidence="1 2" key="1">
    <citation type="submission" date="2019-09" db="EMBL/GenBank/DDBJ databases">
        <title>Complete genome sequence of Arachidicoccus sp. B3-10 isolated from apple orchard soil.</title>
        <authorList>
            <person name="Kim H.S."/>
            <person name="Han K.-I."/>
            <person name="Suh M.K."/>
            <person name="Lee K.C."/>
            <person name="Eom M.K."/>
            <person name="Kim J.-S."/>
            <person name="Kang S.W."/>
            <person name="Sin Y."/>
            <person name="Lee J.-S."/>
        </authorList>
    </citation>
    <scope>NUCLEOTIDE SEQUENCE [LARGE SCALE GENOMIC DNA]</scope>
    <source>
        <strain evidence="1 2">B3-10</strain>
    </source>
</reference>
<dbReference type="AlphaFoldDB" id="A0A5P2G2L5"/>
<name>A0A5P2G2L5_9BACT</name>
<dbReference type="Proteomes" id="UP000292424">
    <property type="component" value="Chromosome"/>
</dbReference>
<dbReference type="OrthoDB" id="9879481at2"/>
<protein>
    <submittedName>
        <fullName evidence="1">Uncharacterized protein</fullName>
    </submittedName>
</protein>
<organism evidence="1 2">
    <name type="scientific">Rhizosphaericola mali</name>
    <dbReference type="NCBI Taxonomy" id="2545455"/>
    <lineage>
        <taxon>Bacteria</taxon>
        <taxon>Pseudomonadati</taxon>
        <taxon>Bacteroidota</taxon>
        <taxon>Chitinophagia</taxon>
        <taxon>Chitinophagales</taxon>
        <taxon>Chitinophagaceae</taxon>
        <taxon>Rhizosphaericola</taxon>
    </lineage>
</organism>
<evidence type="ECO:0000313" key="2">
    <source>
        <dbReference type="Proteomes" id="UP000292424"/>
    </source>
</evidence>
<proteinExistence type="predicted"/>
<evidence type="ECO:0000313" key="1">
    <source>
        <dbReference type="EMBL" id="QES90054.1"/>
    </source>
</evidence>
<sequence length="128" mass="14531">MEITTPNETLGVILSKNGKAYEVSLENDSSILKGESNSVNVDWEIGTHGRCPSEVVTKVHVESYELKKASWSIYNYVLYFKANKSGEYYFEDASGDVYKVSVSFTSYKHKLSFDSKNPSIKKITYVEY</sequence>